<dbReference type="Pfam" id="PF08681">
    <property type="entry name" value="TacA1"/>
    <property type="match status" value="1"/>
</dbReference>
<organism evidence="7 8">
    <name type="scientific">Candidatus Thiothrix anitrata</name>
    <dbReference type="NCBI Taxonomy" id="2823902"/>
    <lineage>
        <taxon>Bacteria</taxon>
        <taxon>Pseudomonadati</taxon>
        <taxon>Pseudomonadota</taxon>
        <taxon>Gammaproteobacteria</taxon>
        <taxon>Thiotrichales</taxon>
        <taxon>Thiotrichaceae</taxon>
        <taxon>Thiothrix</taxon>
    </lineage>
</organism>
<evidence type="ECO:0000256" key="5">
    <source>
        <dbReference type="ARBA" id="ARBA00023163"/>
    </source>
</evidence>
<evidence type="ECO:0000256" key="2">
    <source>
        <dbReference type="ARBA" id="ARBA00022649"/>
    </source>
</evidence>
<accession>A0ABX7X8P3</accession>
<evidence type="ECO:0000256" key="3">
    <source>
        <dbReference type="ARBA" id="ARBA00023015"/>
    </source>
</evidence>
<evidence type="ECO:0000313" key="7">
    <source>
        <dbReference type="EMBL" id="QTR51597.1"/>
    </source>
</evidence>
<protein>
    <submittedName>
        <fullName evidence="7">DUF1778 domain-containing protein</fullName>
    </submittedName>
</protein>
<keyword evidence="5" id="KW-0804">Transcription</keyword>
<evidence type="ECO:0000313" key="8">
    <source>
        <dbReference type="Proteomes" id="UP000672027"/>
    </source>
</evidence>
<keyword evidence="1" id="KW-0678">Repressor</keyword>
<gene>
    <name evidence="7" type="ORF">J8380_08675</name>
</gene>
<proteinExistence type="inferred from homology"/>
<dbReference type="RefSeq" id="WP_210230192.1">
    <property type="nucleotide sequence ID" value="NZ_CP072800.1"/>
</dbReference>
<evidence type="ECO:0000256" key="4">
    <source>
        <dbReference type="ARBA" id="ARBA00023125"/>
    </source>
</evidence>
<name>A0ABX7X8P3_9GAMM</name>
<evidence type="ECO:0000256" key="1">
    <source>
        <dbReference type="ARBA" id="ARBA00022491"/>
    </source>
</evidence>
<keyword evidence="8" id="KW-1185">Reference proteome</keyword>
<dbReference type="SUPFAM" id="SSF47598">
    <property type="entry name" value="Ribbon-helix-helix"/>
    <property type="match status" value="1"/>
</dbReference>
<dbReference type="InterPro" id="IPR010985">
    <property type="entry name" value="Ribbon_hlx_hlx"/>
</dbReference>
<dbReference type="Proteomes" id="UP000672027">
    <property type="component" value="Chromosome"/>
</dbReference>
<dbReference type="InterPro" id="IPR014795">
    <property type="entry name" value="TacA_1-like"/>
</dbReference>
<keyword evidence="3" id="KW-0805">Transcription regulation</keyword>
<sequence length="94" mass="10776">MQTTPNRDSPINLRALPTQRLLIDKAATLLGKSRSDFMLEVACREAMDVLLDQRLFLLDEQQFHAFDAALSTPLSVDQQQRISKLLRTPSLWEH</sequence>
<dbReference type="PANTHER" id="PTHR35401:SF1">
    <property type="entry name" value="CYTOPLASMIC PROTEIN"/>
    <property type="match status" value="1"/>
</dbReference>
<evidence type="ECO:0000256" key="6">
    <source>
        <dbReference type="ARBA" id="ARBA00049988"/>
    </source>
</evidence>
<keyword evidence="2" id="KW-1277">Toxin-antitoxin system</keyword>
<dbReference type="Gene3D" id="1.20.5.780">
    <property type="entry name" value="Single helix bin"/>
    <property type="match status" value="1"/>
</dbReference>
<comment type="similarity">
    <text evidence="6">Belongs to the TacA antitoxin family.</text>
</comment>
<dbReference type="EMBL" id="CP072800">
    <property type="protein sequence ID" value="QTR51597.1"/>
    <property type="molecule type" value="Genomic_DNA"/>
</dbReference>
<keyword evidence="4" id="KW-0238">DNA-binding</keyword>
<dbReference type="PANTHER" id="PTHR35401">
    <property type="entry name" value="COPG FAMILY HELIX-TURN-HELIX PROTEIN-RELATED-RELATED"/>
    <property type="match status" value="1"/>
</dbReference>
<reference evidence="7 8" key="1">
    <citation type="submission" date="2021-04" db="EMBL/GenBank/DDBJ databases">
        <title>Genomics, taxonomy and metabolism of representatives of sulfur bacteria of the genus Thiothrix: Thiothrix fructosivorans QT, Thiothrix unzii A1T and three new species, Thiothrix subterranea sp. nov., Thiothrix litoralis sp. nov. and 'Candidatus Thiothrix anitrata' sp. nov.</title>
        <authorList>
            <person name="Ravin N.V."/>
            <person name="Smolyakov D."/>
            <person name="Rudenko T.S."/>
            <person name="Mardanov A.V."/>
            <person name="Beletsky A.V."/>
            <person name="Markov N.D."/>
            <person name="Fomenkov A.I."/>
            <person name="Roberts R.J."/>
            <person name="Karnachuk O.V."/>
            <person name="Novikov A."/>
            <person name="Grabovich M.Y."/>
        </authorList>
    </citation>
    <scope>NUCLEOTIDE SEQUENCE [LARGE SCALE GENOMIC DNA]</scope>
    <source>
        <strain evidence="7 8">A52</strain>
    </source>
</reference>